<dbReference type="GO" id="GO:0140662">
    <property type="term" value="F:ATP-dependent protein folding chaperone"/>
    <property type="evidence" value="ECO:0007669"/>
    <property type="project" value="InterPro"/>
</dbReference>
<keyword evidence="2" id="KW-0547">Nucleotide-binding</keyword>
<dbReference type="PANTHER" id="PTHR14187:SF5">
    <property type="entry name" value="HEAT SHOCK 70 KDA PROTEIN 12A"/>
    <property type="match status" value="1"/>
</dbReference>
<dbReference type="Gene3D" id="3.30.420.40">
    <property type="match status" value="2"/>
</dbReference>
<dbReference type="Pfam" id="PF00012">
    <property type="entry name" value="HSP70"/>
    <property type="match status" value="1"/>
</dbReference>
<protein>
    <submittedName>
        <fullName evidence="4">Uncharacterized protein</fullName>
    </submittedName>
</protein>
<comment type="caution">
    <text evidence="4">The sequence shown here is derived from an EMBL/GenBank/DDBJ whole genome shotgun (WGS) entry which is preliminary data.</text>
</comment>
<dbReference type="Proteomes" id="UP001186944">
    <property type="component" value="Unassembled WGS sequence"/>
</dbReference>
<evidence type="ECO:0000313" key="4">
    <source>
        <dbReference type="EMBL" id="KAK3096652.1"/>
    </source>
</evidence>
<dbReference type="InterPro" id="IPR043129">
    <property type="entry name" value="ATPase_NBD"/>
</dbReference>
<keyword evidence="3" id="KW-0067">ATP-binding</keyword>
<proteinExistence type="inferred from homology"/>
<accession>A0AA88YCF9</accession>
<comment type="similarity">
    <text evidence="1">Belongs to the heat shock protein 70 family.</text>
</comment>
<dbReference type="PANTHER" id="PTHR14187">
    <property type="entry name" value="ALPHA KINASE/ELONGATION FACTOR 2 KINASE"/>
    <property type="match status" value="1"/>
</dbReference>
<dbReference type="EMBL" id="VSWD01000007">
    <property type="protein sequence ID" value="KAK3096652.1"/>
    <property type="molecule type" value="Genomic_DNA"/>
</dbReference>
<evidence type="ECO:0000256" key="1">
    <source>
        <dbReference type="ARBA" id="ARBA00007381"/>
    </source>
</evidence>
<dbReference type="GO" id="GO:0005524">
    <property type="term" value="F:ATP binding"/>
    <property type="evidence" value="ECO:0007669"/>
    <property type="project" value="UniProtKB-KW"/>
</dbReference>
<gene>
    <name evidence="4" type="ORF">FSP39_002113</name>
</gene>
<sequence length="395" mass="44570">MTDEVKYVVAFDIGTTYSGYAYQDSKESQRDPLSIVTNSWQGGTTLSMKTPTAILFDKEKNFHSFGNDAAKAYANALETGAQHDYIFVKGFKMKLYHEEKVSDTLFLKDTEDRDIDGMLVFTELIKSLKKDAMADMAKRLGEFDKDKVTFVLTVPAIWREPAKQFMRLAAEKAEIKPENLILALEPEAAALYCKNLELNSALGSGDGAVKSCFQPGGKYMIMDLGGGTVDSVVHATNENSDVIELYKSSGGPWGGEYVNVNFMTYLETTYGEDAAKRFKETRCLDHYELEQEFEEKKRKLNTANEVDVRLRIPGHLKTLASKPIDKHTVDHLYIKKTEFKSFFDPLIEQIIQHLKSIFSEVGEIPLLFLVGGFSESAYLQEKLREEFTNTKIVVP</sequence>
<keyword evidence="5" id="KW-1185">Reference proteome</keyword>
<evidence type="ECO:0000256" key="2">
    <source>
        <dbReference type="ARBA" id="ARBA00022741"/>
    </source>
</evidence>
<dbReference type="InterPro" id="IPR013126">
    <property type="entry name" value="Hsp_70_fam"/>
</dbReference>
<evidence type="ECO:0000313" key="5">
    <source>
        <dbReference type="Proteomes" id="UP001186944"/>
    </source>
</evidence>
<dbReference type="SUPFAM" id="SSF53067">
    <property type="entry name" value="Actin-like ATPase domain"/>
    <property type="match status" value="2"/>
</dbReference>
<evidence type="ECO:0000256" key="3">
    <source>
        <dbReference type="ARBA" id="ARBA00022840"/>
    </source>
</evidence>
<name>A0AA88YCF9_PINIB</name>
<dbReference type="AlphaFoldDB" id="A0AA88YCF9"/>
<reference evidence="4" key="1">
    <citation type="submission" date="2019-08" db="EMBL/GenBank/DDBJ databases">
        <title>The improved chromosome-level genome for the pearl oyster Pinctada fucata martensii using PacBio sequencing and Hi-C.</title>
        <authorList>
            <person name="Zheng Z."/>
        </authorList>
    </citation>
    <scope>NUCLEOTIDE SEQUENCE</scope>
    <source>
        <strain evidence="4">ZZ-2019</strain>
        <tissue evidence="4">Adductor muscle</tissue>
    </source>
</reference>
<dbReference type="CDD" id="cd10229">
    <property type="entry name" value="ASKHA_NBD_HSP70_HSPA12"/>
    <property type="match status" value="1"/>
</dbReference>
<organism evidence="4 5">
    <name type="scientific">Pinctada imbricata</name>
    <name type="common">Atlantic pearl-oyster</name>
    <name type="synonym">Pinctada martensii</name>
    <dbReference type="NCBI Taxonomy" id="66713"/>
    <lineage>
        <taxon>Eukaryota</taxon>
        <taxon>Metazoa</taxon>
        <taxon>Spiralia</taxon>
        <taxon>Lophotrochozoa</taxon>
        <taxon>Mollusca</taxon>
        <taxon>Bivalvia</taxon>
        <taxon>Autobranchia</taxon>
        <taxon>Pteriomorphia</taxon>
        <taxon>Pterioida</taxon>
        <taxon>Pterioidea</taxon>
        <taxon>Pteriidae</taxon>
        <taxon>Pinctada</taxon>
    </lineage>
</organism>